<dbReference type="AlphaFoldDB" id="A0A4Y9YY72"/>
<evidence type="ECO:0000313" key="2">
    <source>
        <dbReference type="EMBL" id="TFY66710.1"/>
    </source>
</evidence>
<dbReference type="Proteomes" id="UP000298327">
    <property type="component" value="Unassembled WGS sequence"/>
</dbReference>
<keyword evidence="3" id="KW-1185">Reference proteome</keyword>
<feature type="region of interest" description="Disordered" evidence="1">
    <location>
        <begin position="88"/>
        <end position="140"/>
    </location>
</feature>
<evidence type="ECO:0000256" key="1">
    <source>
        <dbReference type="SAM" id="MobiDB-lite"/>
    </source>
</evidence>
<dbReference type="EMBL" id="SEOQ01000224">
    <property type="protein sequence ID" value="TFY66710.1"/>
    <property type="molecule type" value="Genomic_DNA"/>
</dbReference>
<proteinExistence type="predicted"/>
<reference evidence="2 3" key="1">
    <citation type="submission" date="2019-02" db="EMBL/GenBank/DDBJ databases">
        <title>Genome sequencing of the rare red list fungi Dentipellis fragilis.</title>
        <authorList>
            <person name="Buettner E."/>
            <person name="Kellner H."/>
        </authorList>
    </citation>
    <scope>NUCLEOTIDE SEQUENCE [LARGE SCALE GENOMIC DNA]</scope>
    <source>
        <strain evidence="2 3">DSM 105465</strain>
    </source>
</reference>
<feature type="non-terminal residue" evidence="2">
    <location>
        <position position="1"/>
    </location>
</feature>
<protein>
    <submittedName>
        <fullName evidence="2">Uncharacterized protein</fullName>
    </submittedName>
</protein>
<dbReference type="OrthoDB" id="10503549at2759"/>
<name>A0A4Y9YY72_9AGAM</name>
<sequence>PPAFLPLPPFADEWAPPTPPPGLSPLHWTPDAPFPIPKKYVDKLTRLHELRDEAQEVALNNAKLQKQFVDERKLRLYIQGLIHPEKEGIPEYARETRLANRKRQHEEDEEQDGASADSPRANKRQREEAEEYDDVDPRDVYYEAKRAEKRKRNEFDEVVDLALGNSPKCVRFDVPEGLGEKRRKRPTKLLATLPKESELTEEDKAYEAAERAKDIASGDPRAKFPEWIGLGSFFRGHKTLEEIHASRFIRAMAVKDAGLKKELAVAREMVMRAASRPPASPEEPLLFGSGPGGRACLPQSSIFSTPLTENTRLSWPAAASTAA</sequence>
<organism evidence="2 3">
    <name type="scientific">Dentipellis fragilis</name>
    <dbReference type="NCBI Taxonomy" id="205917"/>
    <lineage>
        <taxon>Eukaryota</taxon>
        <taxon>Fungi</taxon>
        <taxon>Dikarya</taxon>
        <taxon>Basidiomycota</taxon>
        <taxon>Agaricomycotina</taxon>
        <taxon>Agaricomycetes</taxon>
        <taxon>Russulales</taxon>
        <taxon>Hericiaceae</taxon>
        <taxon>Dentipellis</taxon>
    </lineage>
</organism>
<accession>A0A4Y9YY72</accession>
<feature type="region of interest" description="Disordered" evidence="1">
    <location>
        <begin position="1"/>
        <end position="32"/>
    </location>
</feature>
<comment type="caution">
    <text evidence="2">The sequence shown here is derived from an EMBL/GenBank/DDBJ whole genome shotgun (WGS) entry which is preliminary data.</text>
</comment>
<evidence type="ECO:0000313" key="3">
    <source>
        <dbReference type="Proteomes" id="UP000298327"/>
    </source>
</evidence>
<feature type="compositionally biased region" description="Basic and acidic residues" evidence="1">
    <location>
        <begin position="88"/>
        <end position="98"/>
    </location>
</feature>
<gene>
    <name evidence="2" type="ORF">EVG20_g4373</name>
</gene>